<evidence type="ECO:0000256" key="1">
    <source>
        <dbReference type="ARBA" id="ARBA00023002"/>
    </source>
</evidence>
<dbReference type="EMBL" id="RKLV01000002">
    <property type="protein sequence ID" value="MCX2818255.1"/>
    <property type="molecule type" value="Genomic_DNA"/>
</dbReference>
<dbReference type="GO" id="GO:0006082">
    <property type="term" value="P:organic acid metabolic process"/>
    <property type="evidence" value="ECO:0007669"/>
    <property type="project" value="UniProtKB-ARBA"/>
</dbReference>
<evidence type="ECO:0000313" key="12">
    <source>
        <dbReference type="EMBL" id="MCX2818255.1"/>
    </source>
</evidence>
<dbReference type="AlphaFoldDB" id="A0A9Q4GGZ2"/>
<keyword evidence="1" id="KW-0560">Oxidoreductase</keyword>
<dbReference type="Pfam" id="PF17147">
    <property type="entry name" value="PFOR_II"/>
    <property type="match status" value="1"/>
</dbReference>
<reference evidence="12" key="1">
    <citation type="submission" date="2022-09" db="EMBL/GenBank/DDBJ databases">
        <title>Haloadaptaus new haloarchaeum isolated from saline soil.</title>
        <authorList>
            <person name="Duran-Viseras A."/>
            <person name="Sanchez-Porro C."/>
            <person name="Ventosa A."/>
        </authorList>
    </citation>
    <scope>NUCLEOTIDE SEQUENCE</scope>
    <source>
        <strain evidence="12">F3-133</strain>
    </source>
</reference>
<sequence>MNENEIVWRIAGGSGDGIDSTGSNFTKALMRSGLNVTTHRHYPSRIRGGHTYFEVRASADDIRSRADEYNVLLALGDSFARSPDEESVYGNEEVKPLTENLDDLAEGGVIIYDTGVIDTEDIPEFDDRVEENGWNVYPLDLREIAKEQGREVMRNTAGVGATAAAIGFELEAIEDVMSDSMGGDILESNVEILHHTRDKVLDEYDVDHGIGVPEGEHDEEQVLVGGSHGIAYGALDEGCRFISGYPMTPWTDVFAIMSKMLPDFGGVAEQVEDEIAAASMAIGASHTGAKAMSGSSGGGFALMSEPLGMAEGTETPVVLIEAMRGAPSTGLPTKTEQSDLEHVLYTSQGDAMRVVLAPGDPKEAYEQTRTAFRIAYGYNIPAIILYDKKLSGGLTNLPESFFDREADPSMEATLTEEEVQELKPDGAQDFPRFSYGAEKGVPPRPIPGQKDGRFKTSGNEHDQYGYIDEDPDNRVRQMDRRLSRFDHIRDELNDENHQAVYGDDDAEYGLLSFGSNKGVIEEAVDELSEDGWSVSGMNVSDMVPFDAEGVRGFIESVDRVFVVENNATAQFRHHVQRELAGYGDVMTSILKYDGDPFRPAEVVDAVESAEDDDVETSYNVKIQHKISRKGRGTETVKRLESVQGRGDPQ</sequence>
<dbReference type="Proteomes" id="UP001149411">
    <property type="component" value="Unassembled WGS sequence"/>
</dbReference>
<evidence type="ECO:0000259" key="9">
    <source>
        <dbReference type="Pfam" id="PF01558"/>
    </source>
</evidence>
<dbReference type="Pfam" id="PF01855">
    <property type="entry name" value="POR_N"/>
    <property type="match status" value="1"/>
</dbReference>
<evidence type="ECO:0000256" key="8">
    <source>
        <dbReference type="SAM" id="MobiDB-lite"/>
    </source>
</evidence>
<dbReference type="CDD" id="cd07034">
    <property type="entry name" value="TPP_PYR_PFOR_IOR-alpha_like"/>
    <property type="match status" value="1"/>
</dbReference>
<dbReference type="InterPro" id="IPR002880">
    <property type="entry name" value="Pyrv_Fd/Flavodoxin_OxRdtase_N"/>
</dbReference>
<evidence type="ECO:0000256" key="7">
    <source>
        <dbReference type="ARBA" id="ARBA00079587"/>
    </source>
</evidence>
<dbReference type="InterPro" id="IPR019752">
    <property type="entry name" value="Pyrv/ketoisovalerate_OxRed_cat"/>
</dbReference>
<dbReference type="Gene3D" id="3.40.920.10">
    <property type="entry name" value="Pyruvate-ferredoxin oxidoreductase, PFOR, domain III"/>
    <property type="match status" value="1"/>
</dbReference>
<feature type="domain" description="Pyruvate:ferredoxin oxidoreductase core" evidence="11">
    <location>
        <begin position="506"/>
        <end position="602"/>
    </location>
</feature>
<evidence type="ECO:0000256" key="4">
    <source>
        <dbReference type="ARBA" id="ARBA00066947"/>
    </source>
</evidence>
<dbReference type="InterPro" id="IPR029061">
    <property type="entry name" value="THDP-binding"/>
</dbReference>
<dbReference type="PANTHER" id="PTHR32154">
    <property type="entry name" value="PYRUVATE-FLAVODOXIN OXIDOREDUCTASE-RELATED"/>
    <property type="match status" value="1"/>
</dbReference>
<dbReference type="Gene3D" id="3.40.50.970">
    <property type="match status" value="1"/>
</dbReference>
<dbReference type="GO" id="GO:0006979">
    <property type="term" value="P:response to oxidative stress"/>
    <property type="evidence" value="ECO:0007669"/>
    <property type="project" value="TreeGrafter"/>
</dbReference>
<feature type="compositionally biased region" description="Basic and acidic residues" evidence="8">
    <location>
        <begin position="631"/>
        <end position="640"/>
    </location>
</feature>
<evidence type="ECO:0000256" key="5">
    <source>
        <dbReference type="ARBA" id="ARBA00071398"/>
    </source>
</evidence>
<dbReference type="SUPFAM" id="SSF52922">
    <property type="entry name" value="TK C-terminal domain-like"/>
    <property type="match status" value="1"/>
</dbReference>
<dbReference type="InterPro" id="IPR022367">
    <property type="entry name" value="2-oxoacid/accept_OxRdtase_asu"/>
</dbReference>
<comment type="catalytic activity">
    <reaction evidence="2">
        <text>2 oxidized [2Fe-2S]-[ferredoxin] + 2-oxoglutarate + CoA = succinyl-CoA + 2 reduced [2Fe-2S]-[ferredoxin] + CO2 + H(+)</text>
        <dbReference type="Rhea" id="RHEA:17297"/>
        <dbReference type="Rhea" id="RHEA-COMP:10000"/>
        <dbReference type="Rhea" id="RHEA-COMP:10001"/>
        <dbReference type="ChEBI" id="CHEBI:15378"/>
        <dbReference type="ChEBI" id="CHEBI:16526"/>
        <dbReference type="ChEBI" id="CHEBI:16810"/>
        <dbReference type="ChEBI" id="CHEBI:33737"/>
        <dbReference type="ChEBI" id="CHEBI:33738"/>
        <dbReference type="ChEBI" id="CHEBI:57287"/>
        <dbReference type="ChEBI" id="CHEBI:57292"/>
        <dbReference type="EC" id="1.2.7.3"/>
    </reaction>
</comment>
<dbReference type="GO" id="GO:0044272">
    <property type="term" value="P:sulfur compound biosynthetic process"/>
    <property type="evidence" value="ECO:0007669"/>
    <property type="project" value="UniProtKB-ARBA"/>
</dbReference>
<evidence type="ECO:0000259" key="11">
    <source>
        <dbReference type="Pfam" id="PF17147"/>
    </source>
</evidence>
<dbReference type="InterPro" id="IPR009014">
    <property type="entry name" value="Transketo_C/PFOR_II"/>
</dbReference>
<dbReference type="EC" id="1.2.7.3" evidence="4"/>
<evidence type="ECO:0000256" key="6">
    <source>
        <dbReference type="ARBA" id="ARBA00076968"/>
    </source>
</evidence>
<dbReference type="Pfam" id="PF01558">
    <property type="entry name" value="POR"/>
    <property type="match status" value="1"/>
</dbReference>
<dbReference type="InterPro" id="IPR050722">
    <property type="entry name" value="Pyruvate:ferred/Flavod_OxRd"/>
</dbReference>
<feature type="region of interest" description="Disordered" evidence="8">
    <location>
        <begin position="628"/>
        <end position="649"/>
    </location>
</feature>
<dbReference type="SUPFAM" id="SSF53323">
    <property type="entry name" value="Pyruvate-ferredoxin oxidoreductase, PFOR, domain III"/>
    <property type="match status" value="1"/>
</dbReference>
<keyword evidence="13" id="KW-1185">Reference proteome</keyword>
<evidence type="ECO:0000256" key="3">
    <source>
        <dbReference type="ARBA" id="ARBA00064882"/>
    </source>
</evidence>
<evidence type="ECO:0000313" key="13">
    <source>
        <dbReference type="Proteomes" id="UP001149411"/>
    </source>
</evidence>
<name>A0A9Q4GGZ2_9EURY</name>
<dbReference type="FunFam" id="3.40.50.970:FF:000022">
    <property type="entry name" value="2-oxoglutarate ferredoxin oxidoreductase alpha subunit"/>
    <property type="match status" value="1"/>
</dbReference>
<feature type="domain" description="Pyruvate/ketoisovalerate oxidoreductase catalytic" evidence="9">
    <location>
        <begin position="15"/>
        <end position="195"/>
    </location>
</feature>
<dbReference type="NCBIfam" id="TIGR03710">
    <property type="entry name" value="OAFO_sf"/>
    <property type="match status" value="1"/>
</dbReference>
<feature type="compositionally biased region" description="Basic and acidic residues" evidence="8">
    <location>
        <begin position="450"/>
        <end position="463"/>
    </location>
</feature>
<proteinExistence type="predicted"/>
<dbReference type="GO" id="GO:0047553">
    <property type="term" value="F:2-oxoglutarate synthase activity"/>
    <property type="evidence" value="ECO:0007669"/>
    <property type="project" value="UniProtKB-EC"/>
</dbReference>
<evidence type="ECO:0000259" key="10">
    <source>
        <dbReference type="Pfam" id="PF01855"/>
    </source>
</evidence>
<gene>
    <name evidence="12" type="ORF">EGH25_02670</name>
</gene>
<feature type="region of interest" description="Disordered" evidence="8">
    <location>
        <begin position="436"/>
        <end position="470"/>
    </location>
</feature>
<evidence type="ECO:0000256" key="2">
    <source>
        <dbReference type="ARBA" id="ARBA00052359"/>
    </source>
</evidence>
<dbReference type="Gene3D" id="3.40.50.920">
    <property type="match status" value="1"/>
</dbReference>
<feature type="domain" description="Pyruvate flavodoxin/ferredoxin oxidoreductase pyrimidine binding" evidence="10">
    <location>
        <begin position="233"/>
        <end position="478"/>
    </location>
</feature>
<dbReference type="PANTHER" id="PTHR32154:SF20">
    <property type="entry name" value="2-OXOGLUTARATE OXIDOREDUCTASE SUBUNIT KORA"/>
    <property type="match status" value="1"/>
</dbReference>
<accession>A0A9Q4GGZ2</accession>
<organism evidence="12 13">
    <name type="scientific">Halorutilus salinus</name>
    <dbReference type="NCBI Taxonomy" id="2487751"/>
    <lineage>
        <taxon>Archaea</taxon>
        <taxon>Methanobacteriati</taxon>
        <taxon>Methanobacteriota</taxon>
        <taxon>Stenosarchaea group</taxon>
        <taxon>Halobacteria</taxon>
        <taxon>Halorutilales</taxon>
        <taxon>Halorutilaceae</taxon>
        <taxon>Halorutilus</taxon>
    </lineage>
</organism>
<comment type="subunit">
    <text evidence="3">Heterotetramer of the KorA, KorB, KorC and KorD subunits.</text>
</comment>
<dbReference type="SUPFAM" id="SSF52518">
    <property type="entry name" value="Thiamin diphosphate-binding fold (THDP-binding)"/>
    <property type="match status" value="1"/>
</dbReference>
<dbReference type="InterPro" id="IPR033412">
    <property type="entry name" value="PFOR_II"/>
</dbReference>
<comment type="caution">
    <text evidence="12">The sequence shown here is derived from an EMBL/GenBank/DDBJ whole genome shotgun (WGS) entry which is preliminary data.</text>
</comment>
<dbReference type="InterPro" id="IPR002869">
    <property type="entry name" value="Pyrv_flavodox_OxRed_cen"/>
</dbReference>
<protein>
    <recommendedName>
        <fullName evidence="5">2-oxoglutarate synthase subunit KorA</fullName>
        <ecNumber evidence="4">1.2.7.3</ecNumber>
    </recommendedName>
    <alternativeName>
        <fullName evidence="7">2-ketoglutarate oxidoreductase alpha chain</fullName>
    </alternativeName>
    <alternativeName>
        <fullName evidence="6">2-oxoglutarate-ferredoxin oxidoreductase subunit alpha</fullName>
    </alternativeName>
</protein>